<name>A0A1R3J2K8_COCAP</name>
<protein>
    <submittedName>
        <fullName evidence="1">Uncharacterized protein</fullName>
    </submittedName>
</protein>
<proteinExistence type="predicted"/>
<dbReference type="AlphaFoldDB" id="A0A1R3J2K8"/>
<evidence type="ECO:0000313" key="2">
    <source>
        <dbReference type="Proteomes" id="UP000188268"/>
    </source>
</evidence>
<reference evidence="1 2" key="1">
    <citation type="submission" date="2013-09" db="EMBL/GenBank/DDBJ databases">
        <title>Corchorus capsularis genome sequencing.</title>
        <authorList>
            <person name="Alam M."/>
            <person name="Haque M.S."/>
            <person name="Islam M.S."/>
            <person name="Emdad E.M."/>
            <person name="Islam M.M."/>
            <person name="Ahmed B."/>
            <person name="Halim A."/>
            <person name="Hossen Q.M.M."/>
            <person name="Hossain M.Z."/>
            <person name="Ahmed R."/>
            <person name="Khan M.M."/>
            <person name="Islam R."/>
            <person name="Rashid M.M."/>
            <person name="Khan S.A."/>
            <person name="Rahman M.S."/>
            <person name="Alam M."/>
        </authorList>
    </citation>
    <scope>NUCLEOTIDE SEQUENCE [LARGE SCALE GENOMIC DNA]</scope>
    <source>
        <strain evidence="2">cv. CVL-1</strain>
        <tissue evidence="1">Whole seedling</tissue>
    </source>
</reference>
<accession>A0A1R3J2K8</accession>
<sequence>MENGGAAPVSKWLRRRFLIDVPESNFDSDQKTVAYSVLKVKAVALDETMDGWMAQVMAMGRAQGVLAFNLKLEAVGSVGGGWRQDYFSRLL</sequence>
<comment type="caution">
    <text evidence="1">The sequence shown here is derived from an EMBL/GenBank/DDBJ whole genome shotgun (WGS) entry which is preliminary data.</text>
</comment>
<dbReference type="Gramene" id="OMO89058">
    <property type="protein sequence ID" value="OMO89058"/>
    <property type="gene ID" value="CCACVL1_08041"/>
</dbReference>
<keyword evidence="2" id="KW-1185">Reference proteome</keyword>
<dbReference type="Proteomes" id="UP000188268">
    <property type="component" value="Unassembled WGS sequence"/>
</dbReference>
<evidence type="ECO:0000313" key="1">
    <source>
        <dbReference type="EMBL" id="OMO89058.1"/>
    </source>
</evidence>
<organism evidence="1 2">
    <name type="scientific">Corchorus capsularis</name>
    <name type="common">Jute</name>
    <dbReference type="NCBI Taxonomy" id="210143"/>
    <lineage>
        <taxon>Eukaryota</taxon>
        <taxon>Viridiplantae</taxon>
        <taxon>Streptophyta</taxon>
        <taxon>Embryophyta</taxon>
        <taxon>Tracheophyta</taxon>
        <taxon>Spermatophyta</taxon>
        <taxon>Magnoliopsida</taxon>
        <taxon>eudicotyledons</taxon>
        <taxon>Gunneridae</taxon>
        <taxon>Pentapetalae</taxon>
        <taxon>rosids</taxon>
        <taxon>malvids</taxon>
        <taxon>Malvales</taxon>
        <taxon>Malvaceae</taxon>
        <taxon>Grewioideae</taxon>
        <taxon>Apeibeae</taxon>
        <taxon>Corchorus</taxon>
    </lineage>
</organism>
<gene>
    <name evidence="1" type="ORF">CCACVL1_08041</name>
</gene>
<dbReference type="EMBL" id="AWWV01008834">
    <property type="protein sequence ID" value="OMO89058.1"/>
    <property type="molecule type" value="Genomic_DNA"/>
</dbReference>